<protein>
    <submittedName>
        <fullName evidence="2">Uncharacterized protein</fullName>
    </submittedName>
</protein>
<accession>A0A8H7ZS54</accession>
<feature type="compositionally biased region" description="Polar residues" evidence="1">
    <location>
        <begin position="45"/>
        <end position="54"/>
    </location>
</feature>
<dbReference type="AlphaFoldDB" id="A0A8H7ZS54"/>
<evidence type="ECO:0000313" key="3">
    <source>
        <dbReference type="Proteomes" id="UP000673691"/>
    </source>
</evidence>
<feature type="compositionally biased region" description="Basic residues" evidence="1">
    <location>
        <begin position="1"/>
        <end position="16"/>
    </location>
</feature>
<organism evidence="2 3">
    <name type="scientific">Olpidium bornovanus</name>
    <dbReference type="NCBI Taxonomy" id="278681"/>
    <lineage>
        <taxon>Eukaryota</taxon>
        <taxon>Fungi</taxon>
        <taxon>Fungi incertae sedis</taxon>
        <taxon>Olpidiomycota</taxon>
        <taxon>Olpidiomycotina</taxon>
        <taxon>Olpidiomycetes</taxon>
        <taxon>Olpidiales</taxon>
        <taxon>Olpidiaceae</taxon>
        <taxon>Olpidium</taxon>
    </lineage>
</organism>
<comment type="caution">
    <text evidence="2">The sequence shown here is derived from an EMBL/GenBank/DDBJ whole genome shotgun (WGS) entry which is preliminary data.</text>
</comment>
<evidence type="ECO:0000256" key="1">
    <source>
        <dbReference type="SAM" id="MobiDB-lite"/>
    </source>
</evidence>
<evidence type="ECO:0000313" key="2">
    <source>
        <dbReference type="EMBL" id="KAG5458205.1"/>
    </source>
</evidence>
<name>A0A8H7ZS54_9FUNG</name>
<keyword evidence="3" id="KW-1185">Reference proteome</keyword>
<feature type="region of interest" description="Disordered" evidence="1">
    <location>
        <begin position="1"/>
        <end position="83"/>
    </location>
</feature>
<feature type="compositionally biased region" description="Polar residues" evidence="1">
    <location>
        <begin position="17"/>
        <end position="27"/>
    </location>
</feature>
<sequence>MQLRLHHKKVLSHPRKNSTVTKQNQVPSPWIRKTGSLGSRRQAGSAAQSVSPSGGNCELWEKVSSPHVGATHTGTTLTSSDDG</sequence>
<gene>
    <name evidence="2" type="ORF">BJ554DRAFT_1615</name>
</gene>
<dbReference type="Proteomes" id="UP000673691">
    <property type="component" value="Unassembled WGS sequence"/>
</dbReference>
<reference evidence="2 3" key="1">
    <citation type="journal article" name="Sci. Rep.">
        <title>Genome-scale phylogenetic analyses confirm Olpidium as the closest living zoosporic fungus to the non-flagellated, terrestrial fungi.</title>
        <authorList>
            <person name="Chang Y."/>
            <person name="Rochon D."/>
            <person name="Sekimoto S."/>
            <person name="Wang Y."/>
            <person name="Chovatia M."/>
            <person name="Sandor L."/>
            <person name="Salamov A."/>
            <person name="Grigoriev I.V."/>
            <person name="Stajich J.E."/>
            <person name="Spatafora J.W."/>
        </authorList>
    </citation>
    <scope>NUCLEOTIDE SEQUENCE [LARGE SCALE GENOMIC DNA]</scope>
    <source>
        <strain evidence="2">S191</strain>
    </source>
</reference>
<feature type="compositionally biased region" description="Polar residues" evidence="1">
    <location>
        <begin position="72"/>
        <end position="83"/>
    </location>
</feature>
<proteinExistence type="predicted"/>
<dbReference type="EMBL" id="JAEFCI010008832">
    <property type="protein sequence ID" value="KAG5458205.1"/>
    <property type="molecule type" value="Genomic_DNA"/>
</dbReference>